<keyword evidence="2" id="KW-1185">Reference proteome</keyword>
<dbReference type="AlphaFoldDB" id="A0A1L7XPJ7"/>
<gene>
    <name evidence="1" type="ORF">PAC_16842</name>
</gene>
<dbReference type="OrthoDB" id="10434090at2759"/>
<dbReference type="EMBL" id="FJOG01000040">
    <property type="protein sequence ID" value="CZR66942.1"/>
    <property type="molecule type" value="Genomic_DNA"/>
</dbReference>
<sequence>MSIRINQEGGYVYVELSPGPQYGELYEVMYQDNRHIGRSIPEPVYNQNEYYNLPLSPGGNTFTQSTHHINARAQRWGEWGQVIKGGQINGEDYFGDDTVLKPWLYGNWYTSDENEKLLIGMGIRLGESAEVIAAEGNTKDNVTLRGSQLRLRTADKSTLAHLIPGRFPALFGHLDLQAAGSEAG</sequence>
<evidence type="ECO:0000313" key="2">
    <source>
        <dbReference type="Proteomes" id="UP000184330"/>
    </source>
</evidence>
<protein>
    <submittedName>
        <fullName evidence="1">Uncharacterized protein</fullName>
    </submittedName>
</protein>
<organism evidence="1 2">
    <name type="scientific">Phialocephala subalpina</name>
    <dbReference type="NCBI Taxonomy" id="576137"/>
    <lineage>
        <taxon>Eukaryota</taxon>
        <taxon>Fungi</taxon>
        <taxon>Dikarya</taxon>
        <taxon>Ascomycota</taxon>
        <taxon>Pezizomycotina</taxon>
        <taxon>Leotiomycetes</taxon>
        <taxon>Helotiales</taxon>
        <taxon>Mollisiaceae</taxon>
        <taxon>Phialocephala</taxon>
        <taxon>Phialocephala fortinii species complex</taxon>
    </lineage>
</organism>
<proteinExistence type="predicted"/>
<reference evidence="1 2" key="1">
    <citation type="submission" date="2016-03" db="EMBL/GenBank/DDBJ databases">
        <authorList>
            <person name="Ploux O."/>
        </authorList>
    </citation>
    <scope>NUCLEOTIDE SEQUENCE [LARGE SCALE GENOMIC DNA]</scope>
    <source>
        <strain evidence="1 2">UAMH 11012</strain>
    </source>
</reference>
<name>A0A1L7XPJ7_9HELO</name>
<evidence type="ECO:0000313" key="1">
    <source>
        <dbReference type="EMBL" id="CZR66942.1"/>
    </source>
</evidence>
<dbReference type="Proteomes" id="UP000184330">
    <property type="component" value="Unassembled WGS sequence"/>
</dbReference>
<accession>A0A1L7XPJ7</accession>